<reference evidence="1 2" key="1">
    <citation type="journal article" date="2010" name="J. Bacteriol.">
        <title>Genome sequences of Pelagibaca bermudensis HTCC2601T and Maritimibacter alkaliphilus HTCC2654T, the type strains of two marine Roseobacter genera.</title>
        <authorList>
            <person name="Thrash J.C."/>
            <person name="Cho J.C."/>
            <person name="Ferriera S."/>
            <person name="Johnson J."/>
            <person name="Vergin K.L."/>
            <person name="Giovannoni S.J."/>
        </authorList>
    </citation>
    <scope>NUCLEOTIDE SEQUENCE [LARGE SCALE GENOMIC DNA]</scope>
    <source>
        <strain evidence="2">DSM 26914 / JCM 13377 / KCTC 12554 / HTCC2601</strain>
    </source>
</reference>
<keyword evidence="2" id="KW-1185">Reference proteome</keyword>
<sequence>MLSPGCTSVCPCSATASSIEACCWSS</sequence>
<evidence type="ECO:0000313" key="2">
    <source>
        <dbReference type="Proteomes" id="UP000006230"/>
    </source>
</evidence>
<name>Q0FWD9_SALBH</name>
<gene>
    <name evidence="1" type="ORF">R2601_03533</name>
</gene>
<protein>
    <submittedName>
        <fullName evidence="1">Uncharacterized protein</fullName>
    </submittedName>
</protein>
<proteinExistence type="predicted"/>
<evidence type="ECO:0000313" key="1">
    <source>
        <dbReference type="EMBL" id="EAU48613.1"/>
    </source>
</evidence>
<accession>Q0FWD9</accession>
<comment type="caution">
    <text evidence="1">The sequence shown here is derived from an EMBL/GenBank/DDBJ whole genome shotgun (WGS) entry which is preliminary data.</text>
</comment>
<organism evidence="1 2">
    <name type="scientific">Salipiger bermudensis (strain DSM 26914 / JCM 13377 / KCTC 12554 / HTCC2601)</name>
    <name type="common">Pelagibaca bermudensis</name>
    <dbReference type="NCBI Taxonomy" id="314265"/>
    <lineage>
        <taxon>Bacteria</taxon>
        <taxon>Pseudomonadati</taxon>
        <taxon>Pseudomonadota</taxon>
        <taxon>Alphaproteobacteria</taxon>
        <taxon>Rhodobacterales</taxon>
        <taxon>Roseobacteraceae</taxon>
        <taxon>Salipiger</taxon>
    </lineage>
</organism>
<dbReference type="HOGENOM" id="CLU_3416935_0_0_5"/>
<dbReference type="EMBL" id="AATQ01000001">
    <property type="protein sequence ID" value="EAU48613.1"/>
    <property type="molecule type" value="Genomic_DNA"/>
</dbReference>
<dbReference type="Proteomes" id="UP000006230">
    <property type="component" value="Unassembled WGS sequence"/>
</dbReference>
<dbReference type="AlphaFoldDB" id="Q0FWD9"/>
<dbReference type="STRING" id="314265.R2601_03533"/>